<dbReference type="InParanoid" id="A0A0D0ATU2"/>
<dbReference type="CDD" id="cd00030">
    <property type="entry name" value="C2"/>
    <property type="match status" value="1"/>
</dbReference>
<feature type="domain" description="C2" evidence="2">
    <location>
        <begin position="20"/>
        <end position="148"/>
    </location>
</feature>
<dbReference type="EMBL" id="KN835270">
    <property type="protein sequence ID" value="KIK41379.1"/>
    <property type="molecule type" value="Genomic_DNA"/>
</dbReference>
<dbReference type="OrthoDB" id="73919at2759"/>
<reference evidence="4" key="2">
    <citation type="submission" date="2015-01" db="EMBL/GenBank/DDBJ databases">
        <title>Evolutionary Origins and Diversification of the Mycorrhizal Mutualists.</title>
        <authorList>
            <consortium name="DOE Joint Genome Institute"/>
            <consortium name="Mycorrhizal Genomics Consortium"/>
            <person name="Kohler A."/>
            <person name="Kuo A."/>
            <person name="Nagy L.G."/>
            <person name="Floudas D."/>
            <person name="Copeland A."/>
            <person name="Barry K.W."/>
            <person name="Cichocki N."/>
            <person name="Veneault-Fourrey C."/>
            <person name="LaButti K."/>
            <person name="Lindquist E.A."/>
            <person name="Lipzen A."/>
            <person name="Lundell T."/>
            <person name="Morin E."/>
            <person name="Murat C."/>
            <person name="Riley R."/>
            <person name="Ohm R."/>
            <person name="Sun H."/>
            <person name="Tunlid A."/>
            <person name="Henrissat B."/>
            <person name="Grigoriev I.V."/>
            <person name="Hibbett D.S."/>
            <person name="Martin F."/>
        </authorList>
    </citation>
    <scope>NUCLEOTIDE SEQUENCE [LARGE SCALE GENOMIC DNA]</scope>
    <source>
        <strain evidence="4">UH-Slu-Lm8-n1</strain>
    </source>
</reference>
<evidence type="ECO:0000256" key="1">
    <source>
        <dbReference type="SAM" id="MobiDB-lite"/>
    </source>
</evidence>
<dbReference type="InterPro" id="IPR000008">
    <property type="entry name" value="C2_dom"/>
</dbReference>
<dbReference type="AlphaFoldDB" id="A0A0D0ATU2"/>
<proteinExistence type="predicted"/>
<dbReference type="PROSITE" id="PS50004">
    <property type="entry name" value="C2"/>
    <property type="match status" value="1"/>
</dbReference>
<dbReference type="InterPro" id="IPR035892">
    <property type="entry name" value="C2_domain_sf"/>
</dbReference>
<evidence type="ECO:0000259" key="2">
    <source>
        <dbReference type="PROSITE" id="PS50004"/>
    </source>
</evidence>
<dbReference type="Proteomes" id="UP000054485">
    <property type="component" value="Unassembled WGS sequence"/>
</dbReference>
<feature type="region of interest" description="Disordered" evidence="1">
    <location>
        <begin position="420"/>
        <end position="442"/>
    </location>
</feature>
<gene>
    <name evidence="3" type="ORF">CY34DRAFT_806101</name>
</gene>
<reference evidence="3 4" key="1">
    <citation type="submission" date="2014-04" db="EMBL/GenBank/DDBJ databases">
        <authorList>
            <consortium name="DOE Joint Genome Institute"/>
            <person name="Kuo A."/>
            <person name="Ruytinx J."/>
            <person name="Rineau F."/>
            <person name="Colpaert J."/>
            <person name="Kohler A."/>
            <person name="Nagy L.G."/>
            <person name="Floudas D."/>
            <person name="Copeland A."/>
            <person name="Barry K.W."/>
            <person name="Cichocki N."/>
            <person name="Veneault-Fourrey C."/>
            <person name="LaButti K."/>
            <person name="Lindquist E.A."/>
            <person name="Lipzen A."/>
            <person name="Lundell T."/>
            <person name="Morin E."/>
            <person name="Murat C."/>
            <person name="Sun H."/>
            <person name="Tunlid A."/>
            <person name="Henrissat B."/>
            <person name="Grigoriev I.V."/>
            <person name="Hibbett D.S."/>
            <person name="Martin F."/>
            <person name="Nordberg H.P."/>
            <person name="Cantor M.N."/>
            <person name="Hua S.X."/>
        </authorList>
    </citation>
    <scope>NUCLEOTIDE SEQUENCE [LARGE SCALE GENOMIC DNA]</scope>
    <source>
        <strain evidence="3 4">UH-Slu-Lm8-n1</strain>
    </source>
</reference>
<organism evidence="3 4">
    <name type="scientific">Suillus luteus UH-Slu-Lm8-n1</name>
    <dbReference type="NCBI Taxonomy" id="930992"/>
    <lineage>
        <taxon>Eukaryota</taxon>
        <taxon>Fungi</taxon>
        <taxon>Dikarya</taxon>
        <taxon>Basidiomycota</taxon>
        <taxon>Agaricomycotina</taxon>
        <taxon>Agaricomycetes</taxon>
        <taxon>Agaricomycetidae</taxon>
        <taxon>Boletales</taxon>
        <taxon>Suillineae</taxon>
        <taxon>Suillaceae</taxon>
        <taxon>Suillus</taxon>
    </lineage>
</organism>
<keyword evidence="4" id="KW-1185">Reference proteome</keyword>
<sequence length="442" mass="49164">MTMQRAHHAMQNAKAKSRSHFDAIKLASKEFDVDIKYVDLVIKFIGASDLARMHVIGTMNPCFNAKLDDKVSYTSSVKPNTLTPVWDETWIVKTVPSTATLSVVVREVETGALVDNDIGVFQTTITPGAKEVEIVGKRLGRNKGSFWLNIESSPSAHDSRSLPYSFDGPIHYSRHDSPTMGVLTNLRDTRLYSTWKIYIKGIPQFFGDTVQRWNHDYKAAQALFKGPTSIAVRSGIMAGHRMLYARTALNGFGVITGANDMLKLLRGGLRRSTGDGNSAFENRIKPAVYTYVITEEDETFRFSETGAAFFVDFASKHALHSNCAESVVYSGEFHPRPEGGWENFSDYTDDSGVRWELVVDNNSGTYSPNPDLLAKVAQLLELNFTGINVVVLAQDDPELKKSSDACREYALTKRGVKATELEPHATEGEETLSDRVSRRPNY</sequence>
<protein>
    <recommendedName>
        <fullName evidence="2">C2 domain-containing protein</fullName>
    </recommendedName>
</protein>
<dbReference type="Gene3D" id="2.60.40.150">
    <property type="entry name" value="C2 domain"/>
    <property type="match status" value="1"/>
</dbReference>
<dbReference type="HOGENOM" id="CLU_022666_0_1_1"/>
<name>A0A0D0ATU2_9AGAM</name>
<accession>A0A0D0ATU2</accession>
<dbReference type="STRING" id="930992.A0A0D0ATU2"/>
<evidence type="ECO:0000313" key="3">
    <source>
        <dbReference type="EMBL" id="KIK41379.1"/>
    </source>
</evidence>
<evidence type="ECO:0000313" key="4">
    <source>
        <dbReference type="Proteomes" id="UP000054485"/>
    </source>
</evidence>
<dbReference type="SUPFAM" id="SSF49562">
    <property type="entry name" value="C2 domain (Calcium/lipid-binding domain, CaLB)"/>
    <property type="match status" value="1"/>
</dbReference>
<dbReference type="Pfam" id="PF00168">
    <property type="entry name" value="C2"/>
    <property type="match status" value="1"/>
</dbReference>